<evidence type="ECO:0000256" key="4">
    <source>
        <dbReference type="ARBA" id="ARBA00022989"/>
    </source>
</evidence>
<evidence type="ECO:0000313" key="10">
    <source>
        <dbReference type="EnsemblMetazoa" id="ASIC020282-PA"/>
    </source>
</evidence>
<dbReference type="OMA" id="ERPGNTI"/>
<keyword evidence="3 8" id="KW-0812">Transmembrane</keyword>
<dbReference type="GO" id="GO:0005886">
    <property type="term" value="C:plasma membrane"/>
    <property type="evidence" value="ECO:0007669"/>
    <property type="project" value="UniProtKB-SubCell"/>
</dbReference>
<reference evidence="9 11" key="1">
    <citation type="journal article" date="2014" name="BMC Genomics">
        <title>Genome sequence of Anopheles sinensis provides insight into genetics basis of mosquito competence for malaria parasites.</title>
        <authorList>
            <person name="Zhou D."/>
            <person name="Zhang D."/>
            <person name="Ding G."/>
            <person name="Shi L."/>
            <person name="Hou Q."/>
            <person name="Ye Y."/>
            <person name="Xu Y."/>
            <person name="Zhou H."/>
            <person name="Xiong C."/>
            <person name="Li S."/>
            <person name="Yu J."/>
            <person name="Hong S."/>
            <person name="Yu X."/>
            <person name="Zou P."/>
            <person name="Chen C."/>
            <person name="Chang X."/>
            <person name="Wang W."/>
            <person name="Lv Y."/>
            <person name="Sun Y."/>
            <person name="Ma L."/>
            <person name="Shen B."/>
            <person name="Zhu C."/>
        </authorList>
    </citation>
    <scope>NUCLEOTIDE SEQUENCE [LARGE SCALE GENOMIC DNA]</scope>
</reference>
<name>A0A084WPN3_ANOSI</name>
<evidence type="ECO:0000256" key="7">
    <source>
        <dbReference type="ARBA" id="ARBA00023180"/>
    </source>
</evidence>
<feature type="transmembrane region" description="Helical" evidence="8">
    <location>
        <begin position="108"/>
        <end position="128"/>
    </location>
</feature>
<dbReference type="EMBL" id="ATLV01025107">
    <property type="status" value="NOT_ANNOTATED_CDS"/>
    <property type="molecule type" value="Genomic_DNA"/>
</dbReference>
<organism evidence="9">
    <name type="scientific">Anopheles sinensis</name>
    <name type="common">Mosquito</name>
    <dbReference type="NCBI Taxonomy" id="74873"/>
    <lineage>
        <taxon>Eukaryota</taxon>
        <taxon>Metazoa</taxon>
        <taxon>Ecdysozoa</taxon>
        <taxon>Arthropoda</taxon>
        <taxon>Hexapoda</taxon>
        <taxon>Insecta</taxon>
        <taxon>Pterygota</taxon>
        <taxon>Neoptera</taxon>
        <taxon>Endopterygota</taxon>
        <taxon>Diptera</taxon>
        <taxon>Nematocera</taxon>
        <taxon>Culicoidea</taxon>
        <taxon>Culicidae</taxon>
        <taxon>Anophelinae</taxon>
        <taxon>Anopheles</taxon>
    </lineage>
</organism>
<evidence type="ECO:0000256" key="8">
    <source>
        <dbReference type="SAM" id="Phobius"/>
    </source>
</evidence>
<dbReference type="AlphaFoldDB" id="A0A084WPN3"/>
<feature type="transmembrane region" description="Helical" evidence="8">
    <location>
        <begin position="36"/>
        <end position="59"/>
    </location>
</feature>
<protein>
    <submittedName>
        <fullName evidence="9">AGAP000293-PA-like protein</fullName>
    </submittedName>
</protein>
<proteinExistence type="predicted"/>
<evidence type="ECO:0000256" key="2">
    <source>
        <dbReference type="ARBA" id="ARBA00022475"/>
    </source>
</evidence>
<dbReference type="PANTHER" id="PTHR42643:SF31">
    <property type="entry name" value="IONOTROPIC RECEPTOR 68B-RELATED"/>
    <property type="match status" value="1"/>
</dbReference>
<feature type="transmembrane region" description="Helical" evidence="8">
    <location>
        <begin position="310"/>
        <end position="333"/>
    </location>
</feature>
<evidence type="ECO:0000256" key="5">
    <source>
        <dbReference type="ARBA" id="ARBA00023136"/>
    </source>
</evidence>
<dbReference type="PANTHER" id="PTHR42643">
    <property type="entry name" value="IONOTROPIC RECEPTOR 20A-RELATED"/>
    <property type="match status" value="1"/>
</dbReference>
<evidence type="ECO:0000313" key="11">
    <source>
        <dbReference type="Proteomes" id="UP000030765"/>
    </source>
</evidence>
<dbReference type="EnsemblMetazoa" id="ASIC020282-RA">
    <property type="protein sequence ID" value="ASIC020282-PA"/>
    <property type="gene ID" value="ASIC020282"/>
</dbReference>
<gene>
    <name evidence="9" type="ORF">ZHAS_00020282</name>
</gene>
<dbReference type="InterPro" id="IPR052192">
    <property type="entry name" value="Insect_Ionotropic_Sensory_Rcpt"/>
</dbReference>
<evidence type="ECO:0000256" key="6">
    <source>
        <dbReference type="ARBA" id="ARBA00023170"/>
    </source>
</evidence>
<keyword evidence="2" id="KW-1003">Cell membrane</keyword>
<dbReference type="Proteomes" id="UP000030765">
    <property type="component" value="Unassembled WGS sequence"/>
</dbReference>
<dbReference type="Gene3D" id="1.10.287.70">
    <property type="match status" value="1"/>
</dbReference>
<accession>A0A084WPN3</accession>
<dbReference type="VEuPathDB" id="VectorBase:ASIS002185"/>
<dbReference type="VEuPathDB" id="VectorBase:ASIC020282"/>
<dbReference type="STRING" id="74873.A0A084WPN3"/>
<sequence length="360" mass="39965">MKKAPDYKHQHKLFRKVTLSTLPDWLLIFRCFTPTLWIVVWSTVALVSLCYVLLSHLIAACWRTKRPGPAAGNREAEATSLGLAGQIVGALLSAPTSGINRTTTHQKLFIAFGLIWGLTMTGAFQGSLVEVYTTPTSMKNLDTLAELDASRLPIMVNAPALVVDVFGTERPGNTIGNLKQRLKLDEHPSKPTGYAVMAGLSAGLIRNQDFVRLSTKYLGEDGNARLHRLRECPRSYTLAYLYPRGSPLYPAANWYILHFLQHGLYAKWERDAKHVLDMNRAFKVRQAVTRQERHAVGGQPGQVQLRLDHLLVPFILLAGGLSLAGCVFACELLRLVGAQRNAKPTGKWVVTKSVSFHELM</sequence>
<evidence type="ECO:0000256" key="1">
    <source>
        <dbReference type="ARBA" id="ARBA00004651"/>
    </source>
</evidence>
<evidence type="ECO:0000256" key="3">
    <source>
        <dbReference type="ARBA" id="ARBA00022692"/>
    </source>
</evidence>
<dbReference type="EMBL" id="KE525369">
    <property type="protein sequence ID" value="KFB52177.1"/>
    <property type="molecule type" value="Genomic_DNA"/>
</dbReference>
<keyword evidence="4 8" id="KW-1133">Transmembrane helix</keyword>
<keyword evidence="11" id="KW-1185">Reference proteome</keyword>
<keyword evidence="5 8" id="KW-0472">Membrane</keyword>
<comment type="subcellular location">
    <subcellularLocation>
        <location evidence="1">Cell membrane</location>
        <topology evidence="1">Multi-pass membrane protein</topology>
    </subcellularLocation>
</comment>
<keyword evidence="7" id="KW-0325">Glycoprotein</keyword>
<reference evidence="10" key="2">
    <citation type="submission" date="2020-05" db="UniProtKB">
        <authorList>
            <consortium name="EnsemblMetazoa"/>
        </authorList>
    </citation>
    <scope>IDENTIFICATION</scope>
</reference>
<evidence type="ECO:0000313" key="9">
    <source>
        <dbReference type="EMBL" id="KFB52177.1"/>
    </source>
</evidence>
<dbReference type="OrthoDB" id="8195814at2759"/>
<keyword evidence="6" id="KW-0675">Receptor</keyword>